<dbReference type="Gene3D" id="3.30.870.10">
    <property type="entry name" value="Endonuclease Chain A"/>
    <property type="match status" value="1"/>
</dbReference>
<keyword evidence="5" id="KW-1185">Reference proteome</keyword>
<keyword evidence="1" id="KW-0677">Repeat</keyword>
<protein>
    <submittedName>
        <fullName evidence="4">Uncharacterized protein</fullName>
    </submittedName>
</protein>
<dbReference type="AlphaFoldDB" id="A0A9Q1LMG6"/>
<dbReference type="EMBL" id="JAJAGQ010000017">
    <property type="protein sequence ID" value="KAJ8538235.1"/>
    <property type="molecule type" value="Genomic_DNA"/>
</dbReference>
<keyword evidence="3" id="KW-0472">Membrane</keyword>
<organism evidence="4 5">
    <name type="scientific">Anisodus acutangulus</name>
    <dbReference type="NCBI Taxonomy" id="402998"/>
    <lineage>
        <taxon>Eukaryota</taxon>
        <taxon>Viridiplantae</taxon>
        <taxon>Streptophyta</taxon>
        <taxon>Embryophyta</taxon>
        <taxon>Tracheophyta</taxon>
        <taxon>Spermatophyta</taxon>
        <taxon>Magnoliopsida</taxon>
        <taxon>eudicotyledons</taxon>
        <taxon>Gunneridae</taxon>
        <taxon>Pentapetalae</taxon>
        <taxon>asterids</taxon>
        <taxon>lamiids</taxon>
        <taxon>Solanales</taxon>
        <taxon>Solanaceae</taxon>
        <taxon>Solanoideae</taxon>
        <taxon>Hyoscyameae</taxon>
        <taxon>Anisodus</taxon>
    </lineage>
</organism>
<dbReference type="InterPro" id="IPR015679">
    <property type="entry name" value="PLipase_D_fam"/>
</dbReference>
<dbReference type="Proteomes" id="UP001152561">
    <property type="component" value="Unassembled WGS sequence"/>
</dbReference>
<feature type="transmembrane region" description="Helical" evidence="3">
    <location>
        <begin position="232"/>
        <end position="258"/>
    </location>
</feature>
<sequence length="267" mass="29988">MICEGSVQCLALAYVADNVPERRRASVFGVLSGIASSAFVCGNLSARFLSIASTFQVFRSIDSGSLKGFPKDVFLAESQNLVCGKKLVIDKSIQMAYIQAIRHAQHFIYIENQYFLGSSYAWPSYKEAGADNLIPMELALKIASKIREKEQFAVYVVIPMWPEGVPTSASVQEILYWQRQTMKMMYGIIAQALKSSEPQDVHLSDYLNFYCLGNREELRGESKSNHASNGDLVAIFILIMSACYITLSLQCFKIYLMFLELLLVQYT</sequence>
<keyword evidence="2" id="KW-0443">Lipid metabolism</keyword>
<reference evidence="5" key="1">
    <citation type="journal article" date="2023" name="Proc. Natl. Acad. Sci. U.S.A.">
        <title>Genomic and structural basis for evolution of tropane alkaloid biosynthesis.</title>
        <authorList>
            <person name="Wanga Y.-J."/>
            <person name="Taina T."/>
            <person name="Yua J.-Y."/>
            <person name="Lia J."/>
            <person name="Xua B."/>
            <person name="Chenc J."/>
            <person name="D'Auriad J.C."/>
            <person name="Huanga J.-P."/>
            <person name="Huanga S.-X."/>
        </authorList>
    </citation>
    <scope>NUCLEOTIDE SEQUENCE [LARGE SCALE GENOMIC DNA]</scope>
    <source>
        <strain evidence="5">cv. KIB-2019</strain>
    </source>
</reference>
<name>A0A9Q1LMG6_9SOLA</name>
<dbReference type="PANTHER" id="PTHR18896">
    <property type="entry name" value="PHOSPHOLIPASE D"/>
    <property type="match status" value="1"/>
</dbReference>
<keyword evidence="3" id="KW-0812">Transmembrane</keyword>
<evidence type="ECO:0000313" key="5">
    <source>
        <dbReference type="Proteomes" id="UP001152561"/>
    </source>
</evidence>
<dbReference type="GO" id="GO:0009395">
    <property type="term" value="P:phospholipid catabolic process"/>
    <property type="evidence" value="ECO:0007669"/>
    <property type="project" value="TreeGrafter"/>
</dbReference>
<dbReference type="PANTHER" id="PTHR18896:SF60">
    <property type="entry name" value="PHOSPHOLIPASE D"/>
    <property type="match status" value="1"/>
</dbReference>
<dbReference type="SUPFAM" id="SSF56024">
    <property type="entry name" value="Phospholipase D/nuclease"/>
    <property type="match status" value="1"/>
</dbReference>
<accession>A0A9Q1LMG6</accession>
<comment type="caution">
    <text evidence="4">The sequence shown here is derived from an EMBL/GenBank/DDBJ whole genome shotgun (WGS) entry which is preliminary data.</text>
</comment>
<evidence type="ECO:0000256" key="1">
    <source>
        <dbReference type="ARBA" id="ARBA00022737"/>
    </source>
</evidence>
<dbReference type="GO" id="GO:0005886">
    <property type="term" value="C:plasma membrane"/>
    <property type="evidence" value="ECO:0007669"/>
    <property type="project" value="TreeGrafter"/>
</dbReference>
<evidence type="ECO:0000256" key="3">
    <source>
        <dbReference type="SAM" id="Phobius"/>
    </source>
</evidence>
<evidence type="ECO:0000256" key="2">
    <source>
        <dbReference type="ARBA" id="ARBA00023098"/>
    </source>
</evidence>
<proteinExistence type="predicted"/>
<keyword evidence="3" id="KW-1133">Transmembrane helix</keyword>
<dbReference type="OrthoDB" id="14911at2759"/>
<dbReference type="GO" id="GO:0004630">
    <property type="term" value="F:phospholipase D activity"/>
    <property type="evidence" value="ECO:0007669"/>
    <property type="project" value="TreeGrafter"/>
</dbReference>
<evidence type="ECO:0000313" key="4">
    <source>
        <dbReference type="EMBL" id="KAJ8538235.1"/>
    </source>
</evidence>
<gene>
    <name evidence="4" type="ORF">K7X08_014775</name>
</gene>